<protein>
    <recommendedName>
        <fullName evidence="3">DUF4211 domain-containing protein</fullName>
    </recommendedName>
</protein>
<evidence type="ECO:0000313" key="2">
    <source>
        <dbReference type="Proteomes" id="UP000298663"/>
    </source>
</evidence>
<dbReference type="AlphaFoldDB" id="A0A4U5NE88"/>
<name>A0A4U5NE88_STECR</name>
<dbReference type="Proteomes" id="UP000298663">
    <property type="component" value="Unassembled WGS sequence"/>
</dbReference>
<evidence type="ECO:0008006" key="3">
    <source>
        <dbReference type="Google" id="ProtNLM"/>
    </source>
</evidence>
<reference evidence="1 2" key="2">
    <citation type="journal article" date="2019" name="G3 (Bethesda)">
        <title>Hybrid Assembly of the Genome of the Entomopathogenic Nematode Steinernema carpocapsae Identifies the X-Chromosome.</title>
        <authorList>
            <person name="Serra L."/>
            <person name="Macchietto M."/>
            <person name="Macias-Munoz A."/>
            <person name="McGill C.J."/>
            <person name="Rodriguez I.M."/>
            <person name="Rodriguez B."/>
            <person name="Murad R."/>
            <person name="Mortazavi A."/>
        </authorList>
    </citation>
    <scope>NUCLEOTIDE SEQUENCE [LARGE SCALE GENOMIC DNA]</scope>
    <source>
        <strain evidence="1 2">ALL</strain>
    </source>
</reference>
<reference evidence="1 2" key="1">
    <citation type="journal article" date="2015" name="Genome Biol.">
        <title>Comparative genomics of Steinernema reveals deeply conserved gene regulatory networks.</title>
        <authorList>
            <person name="Dillman A.R."/>
            <person name="Macchietto M."/>
            <person name="Porter C.F."/>
            <person name="Rogers A."/>
            <person name="Williams B."/>
            <person name="Antoshechkin I."/>
            <person name="Lee M.M."/>
            <person name="Goodwin Z."/>
            <person name="Lu X."/>
            <person name="Lewis E.E."/>
            <person name="Goodrich-Blair H."/>
            <person name="Stock S.P."/>
            <person name="Adams B.J."/>
            <person name="Sternberg P.W."/>
            <person name="Mortazavi A."/>
        </authorList>
    </citation>
    <scope>NUCLEOTIDE SEQUENCE [LARGE SCALE GENOMIC DNA]</scope>
    <source>
        <strain evidence="1 2">ALL</strain>
    </source>
</reference>
<keyword evidence="2" id="KW-1185">Reference proteome</keyword>
<organism evidence="1 2">
    <name type="scientific">Steinernema carpocapsae</name>
    <name type="common">Entomopathogenic nematode</name>
    <dbReference type="NCBI Taxonomy" id="34508"/>
    <lineage>
        <taxon>Eukaryota</taxon>
        <taxon>Metazoa</taxon>
        <taxon>Ecdysozoa</taxon>
        <taxon>Nematoda</taxon>
        <taxon>Chromadorea</taxon>
        <taxon>Rhabditida</taxon>
        <taxon>Tylenchina</taxon>
        <taxon>Panagrolaimomorpha</taxon>
        <taxon>Strongyloidoidea</taxon>
        <taxon>Steinernematidae</taxon>
        <taxon>Steinernema</taxon>
    </lineage>
</organism>
<evidence type="ECO:0000313" key="1">
    <source>
        <dbReference type="EMBL" id="TKR80821.1"/>
    </source>
</evidence>
<sequence length="279" mass="33337">MEGDVYFPEDEMHVVVDKLYSIRMDSSREEEEKAEDSDENLELRKRKKLTITKATRRKMIFGWYQEELQDKLRDYVYFHFMMVFDRQIEACYSKEAPSHRYLKALDDISKFNEFLVNNLRRRVFVDPDVARAIAHHSVTWEDRCVESASGSCKLCEKGATYELYFQGPSYNKNSLKIDPDSLQERERFFLCPGHREAVSCYFALFHMRWNVYHNCVYRVRTILSEDPSLSASEVIDTVNPRVIDLLVAMFLQFYRQAQELNHGFQHWRRFVKEPQFKAK</sequence>
<proteinExistence type="predicted"/>
<dbReference type="OrthoDB" id="5859974at2759"/>
<accession>A0A4U5NE88</accession>
<gene>
    <name evidence="1" type="ORF">L596_014825</name>
</gene>
<comment type="caution">
    <text evidence="1">The sequence shown here is derived from an EMBL/GenBank/DDBJ whole genome shotgun (WGS) entry which is preliminary data.</text>
</comment>
<dbReference type="EMBL" id="AZBU02000004">
    <property type="protein sequence ID" value="TKR80821.1"/>
    <property type="molecule type" value="Genomic_DNA"/>
</dbReference>